<comment type="caution">
    <text evidence="2">The sequence shown here is derived from an EMBL/GenBank/DDBJ whole genome shotgun (WGS) entry which is preliminary data.</text>
</comment>
<dbReference type="InterPro" id="IPR013783">
    <property type="entry name" value="Ig-like_fold"/>
</dbReference>
<protein>
    <recommendedName>
        <fullName evidence="1">Fibronectin type III-like domain-containing protein</fullName>
    </recommendedName>
</protein>
<dbReference type="EMBL" id="QXFX01000072">
    <property type="protein sequence ID" value="KAE9134072.1"/>
    <property type="molecule type" value="Genomic_DNA"/>
</dbReference>
<name>A0A6G0LXL0_9STRA</name>
<sequence length="132" mass="14264">MGTHLHQSSVTLDDGRDTRTAMANVTNVGSRAGKEMAMLFLIQPYRKSSVPEKKMLKKFKKIELQAGESTDVSFSLSSEDYQPQIGQSLKRGGHQTNTWCSMSGKNMTSPLCAEFSVDTTSGAGTVSAGVQL</sequence>
<proteinExistence type="predicted"/>
<organism evidence="2 3">
    <name type="scientific">Phytophthora fragariae</name>
    <dbReference type="NCBI Taxonomy" id="53985"/>
    <lineage>
        <taxon>Eukaryota</taxon>
        <taxon>Sar</taxon>
        <taxon>Stramenopiles</taxon>
        <taxon>Oomycota</taxon>
        <taxon>Peronosporomycetes</taxon>
        <taxon>Peronosporales</taxon>
        <taxon>Peronosporaceae</taxon>
        <taxon>Phytophthora</taxon>
    </lineage>
</organism>
<accession>A0A6G0LXL0</accession>
<dbReference type="Pfam" id="PF14310">
    <property type="entry name" value="Fn3-like"/>
    <property type="match status" value="1"/>
</dbReference>
<evidence type="ECO:0000313" key="3">
    <source>
        <dbReference type="Proteomes" id="UP000488956"/>
    </source>
</evidence>
<evidence type="ECO:0000313" key="2">
    <source>
        <dbReference type="EMBL" id="KAE9134072.1"/>
    </source>
</evidence>
<dbReference type="InterPro" id="IPR026891">
    <property type="entry name" value="Fn3-like"/>
</dbReference>
<reference evidence="2 3" key="1">
    <citation type="submission" date="2018-09" db="EMBL/GenBank/DDBJ databases">
        <title>Genomic investigation of the strawberry pathogen Phytophthora fragariae indicates pathogenicity is determined by transcriptional variation in three key races.</title>
        <authorList>
            <person name="Adams T.M."/>
            <person name="Armitage A.D."/>
            <person name="Sobczyk M.K."/>
            <person name="Bates H.J."/>
            <person name="Dunwell J.M."/>
            <person name="Nellist C.F."/>
            <person name="Harrison R.J."/>
        </authorList>
    </citation>
    <scope>NUCLEOTIDE SEQUENCE [LARGE SCALE GENOMIC DNA]</scope>
    <source>
        <strain evidence="2 3">ONT-3</strain>
    </source>
</reference>
<dbReference type="Gene3D" id="2.60.40.10">
    <property type="entry name" value="Immunoglobulins"/>
    <property type="match status" value="1"/>
</dbReference>
<dbReference type="Proteomes" id="UP000488956">
    <property type="component" value="Unassembled WGS sequence"/>
</dbReference>
<feature type="domain" description="Fibronectin type III-like" evidence="1">
    <location>
        <begin position="35"/>
        <end position="80"/>
    </location>
</feature>
<dbReference type="AlphaFoldDB" id="A0A6G0LXL0"/>
<evidence type="ECO:0000259" key="1">
    <source>
        <dbReference type="Pfam" id="PF14310"/>
    </source>
</evidence>
<gene>
    <name evidence="2" type="ORF">PF010_g2582</name>
</gene>